<feature type="domain" description="YqgF/RNase H-like" evidence="6">
    <location>
        <begin position="1"/>
        <end position="100"/>
    </location>
</feature>
<comment type="caution">
    <text evidence="7">The sequence shown here is derived from an EMBL/GenBank/DDBJ whole genome shotgun (WGS) entry which is preliminary data.</text>
</comment>
<keyword evidence="2 5" id="KW-0690">Ribosome biogenesis</keyword>
<dbReference type="GO" id="GO:0000967">
    <property type="term" value="P:rRNA 5'-end processing"/>
    <property type="evidence" value="ECO:0007669"/>
    <property type="project" value="UniProtKB-UniRule"/>
</dbReference>
<evidence type="ECO:0000313" key="7">
    <source>
        <dbReference type="EMBL" id="NDV63180.1"/>
    </source>
</evidence>
<evidence type="ECO:0000256" key="1">
    <source>
        <dbReference type="ARBA" id="ARBA00022490"/>
    </source>
</evidence>
<dbReference type="Proteomes" id="UP000478417">
    <property type="component" value="Unassembled WGS sequence"/>
</dbReference>
<dbReference type="GO" id="GO:0016788">
    <property type="term" value="F:hydrolase activity, acting on ester bonds"/>
    <property type="evidence" value="ECO:0007669"/>
    <property type="project" value="UniProtKB-UniRule"/>
</dbReference>
<dbReference type="NCBIfam" id="TIGR00250">
    <property type="entry name" value="RNAse_H_YqgF"/>
    <property type="match status" value="1"/>
</dbReference>
<dbReference type="GO" id="GO:0005829">
    <property type="term" value="C:cytosol"/>
    <property type="evidence" value="ECO:0007669"/>
    <property type="project" value="TreeGrafter"/>
</dbReference>
<name>A0A6B2M688_9BACT</name>
<dbReference type="InterPro" id="IPR006641">
    <property type="entry name" value="YqgF/RNaseH-like_dom"/>
</dbReference>
<dbReference type="AlphaFoldDB" id="A0A6B2M688"/>
<comment type="function">
    <text evidence="5">Could be a nuclease involved in processing of the 5'-end of pre-16S rRNA.</text>
</comment>
<keyword evidence="3 5" id="KW-0540">Nuclease</keyword>
<dbReference type="GO" id="GO:0004518">
    <property type="term" value="F:nuclease activity"/>
    <property type="evidence" value="ECO:0007669"/>
    <property type="project" value="UniProtKB-KW"/>
</dbReference>
<evidence type="ECO:0000256" key="2">
    <source>
        <dbReference type="ARBA" id="ARBA00022517"/>
    </source>
</evidence>
<dbReference type="Gene3D" id="3.30.420.140">
    <property type="entry name" value="YqgF/RNase H-like domain"/>
    <property type="match status" value="1"/>
</dbReference>
<dbReference type="InterPro" id="IPR012337">
    <property type="entry name" value="RNaseH-like_sf"/>
</dbReference>
<evidence type="ECO:0000256" key="5">
    <source>
        <dbReference type="HAMAP-Rule" id="MF_00651"/>
    </source>
</evidence>
<dbReference type="EC" id="3.1.-.-" evidence="5"/>
<gene>
    <name evidence="7" type="primary">ruvX</name>
    <name evidence="7" type="ORF">G0Q06_12010</name>
</gene>
<dbReference type="SUPFAM" id="SSF53098">
    <property type="entry name" value="Ribonuclease H-like"/>
    <property type="match status" value="1"/>
</dbReference>
<evidence type="ECO:0000313" key="8">
    <source>
        <dbReference type="Proteomes" id="UP000478417"/>
    </source>
</evidence>
<evidence type="ECO:0000259" key="6">
    <source>
        <dbReference type="SMART" id="SM00732"/>
    </source>
</evidence>
<evidence type="ECO:0000256" key="4">
    <source>
        <dbReference type="ARBA" id="ARBA00022801"/>
    </source>
</evidence>
<dbReference type="InterPro" id="IPR005227">
    <property type="entry name" value="YqgF"/>
</dbReference>
<dbReference type="CDD" id="cd16964">
    <property type="entry name" value="YqgF"/>
    <property type="match status" value="1"/>
</dbReference>
<keyword evidence="1 5" id="KW-0963">Cytoplasm</keyword>
<proteinExistence type="inferred from homology"/>
<keyword evidence="4 5" id="KW-0378">Hydrolase</keyword>
<comment type="subcellular location">
    <subcellularLocation>
        <location evidence="5">Cytoplasm</location>
    </subcellularLocation>
</comment>
<dbReference type="EMBL" id="JAAGNX010000003">
    <property type="protein sequence ID" value="NDV63180.1"/>
    <property type="molecule type" value="Genomic_DNA"/>
</dbReference>
<keyword evidence="8" id="KW-1185">Reference proteome</keyword>
<dbReference type="PANTHER" id="PTHR33317">
    <property type="entry name" value="POLYNUCLEOTIDYL TRANSFERASE, RIBONUCLEASE H-LIKE SUPERFAMILY PROTEIN"/>
    <property type="match status" value="1"/>
</dbReference>
<dbReference type="PANTHER" id="PTHR33317:SF4">
    <property type="entry name" value="POLYNUCLEOTIDYL TRANSFERASE, RIBONUCLEASE H-LIKE SUPERFAMILY PROTEIN"/>
    <property type="match status" value="1"/>
</dbReference>
<organism evidence="7 8">
    <name type="scientific">Oceanipulchritudo coccoides</name>
    <dbReference type="NCBI Taxonomy" id="2706888"/>
    <lineage>
        <taxon>Bacteria</taxon>
        <taxon>Pseudomonadati</taxon>
        <taxon>Verrucomicrobiota</taxon>
        <taxon>Opitutia</taxon>
        <taxon>Puniceicoccales</taxon>
        <taxon>Oceanipulchritudinaceae</taxon>
        <taxon>Oceanipulchritudo</taxon>
    </lineage>
</organism>
<evidence type="ECO:0000256" key="3">
    <source>
        <dbReference type="ARBA" id="ARBA00022722"/>
    </source>
</evidence>
<accession>A0A6B2M688</accession>
<dbReference type="Pfam" id="PF03652">
    <property type="entry name" value="RuvX"/>
    <property type="match status" value="1"/>
</dbReference>
<protein>
    <recommendedName>
        <fullName evidence="5">Putative pre-16S rRNA nuclease</fullName>
        <ecNumber evidence="5">3.1.-.-</ecNumber>
    </recommendedName>
</protein>
<dbReference type="SMART" id="SM00732">
    <property type="entry name" value="YqgFc"/>
    <property type="match status" value="1"/>
</dbReference>
<dbReference type="HAMAP" id="MF_00651">
    <property type="entry name" value="Nuclease_YqgF"/>
    <property type="match status" value="1"/>
</dbReference>
<sequence length="150" mass="16503">MRCLGIDYGERRIGLAYGDELGVATPLPAAVQETVEGRLARIAELIRERQITDLVVGYPYNMDGSVGFKAKEVDAFIAQLEKQHPLPVHRIDERLTSHSVEQGLGLTGRKERALRKTGAVDSGAATLILQDWLTMNAPVAELDEYDPEMG</sequence>
<comment type="similarity">
    <text evidence="5">Belongs to the YqgF HJR family.</text>
</comment>
<reference evidence="7 8" key="1">
    <citation type="submission" date="2020-02" db="EMBL/GenBank/DDBJ databases">
        <title>Albibacoteraceae fam. nov., the first described family within the subdivision 4 Verrucomicrobia.</title>
        <authorList>
            <person name="Xi F."/>
        </authorList>
    </citation>
    <scope>NUCLEOTIDE SEQUENCE [LARGE SCALE GENOMIC DNA]</scope>
    <source>
        <strain evidence="7 8">CK1056</strain>
    </source>
</reference>
<dbReference type="InterPro" id="IPR037027">
    <property type="entry name" value="YqgF/RNaseH-like_dom_sf"/>
</dbReference>